<evidence type="ECO:0000313" key="2">
    <source>
        <dbReference type="EMBL" id="HHJ80584.1"/>
    </source>
</evidence>
<sequence length="83" mass="9439">MSDVISPAVAQVLPGLFWERVRRSPGAVAYTFYDVPSNRWLDLTWAQMAEQVSQWQQALKATSLQKGERVAVMANNSPQWLIF</sequence>
<dbReference type="AlphaFoldDB" id="A0A832J6G2"/>
<evidence type="ECO:0000259" key="1">
    <source>
        <dbReference type="Pfam" id="PF00501"/>
    </source>
</evidence>
<dbReference type="EMBL" id="DRNF01000189">
    <property type="protein sequence ID" value="HHJ80584.1"/>
    <property type="molecule type" value="Genomic_DNA"/>
</dbReference>
<feature type="domain" description="AMP-dependent synthetase/ligase" evidence="1">
    <location>
        <begin position="17"/>
        <end position="82"/>
    </location>
</feature>
<gene>
    <name evidence="2" type="ORF">ENJ65_03010</name>
</gene>
<organism evidence="2">
    <name type="scientific">Candidatus Tenderia electrophaga</name>
    <dbReference type="NCBI Taxonomy" id="1748243"/>
    <lineage>
        <taxon>Bacteria</taxon>
        <taxon>Pseudomonadati</taxon>
        <taxon>Pseudomonadota</taxon>
        <taxon>Gammaproteobacteria</taxon>
        <taxon>Candidatus Tenderiales</taxon>
        <taxon>Candidatus Tenderiaceae</taxon>
        <taxon>Candidatus Tenderia</taxon>
    </lineage>
</organism>
<dbReference type="Proteomes" id="UP000885832">
    <property type="component" value="Unassembled WGS sequence"/>
</dbReference>
<dbReference type="GO" id="GO:0016874">
    <property type="term" value="F:ligase activity"/>
    <property type="evidence" value="ECO:0007669"/>
    <property type="project" value="UniProtKB-KW"/>
</dbReference>
<name>A0A832J6G2_9GAMM</name>
<feature type="non-terminal residue" evidence="2">
    <location>
        <position position="83"/>
    </location>
</feature>
<dbReference type="InterPro" id="IPR000873">
    <property type="entry name" value="AMP-dep_synth/lig_dom"/>
</dbReference>
<keyword evidence="2" id="KW-0436">Ligase</keyword>
<accession>A0A832J6G2</accession>
<protein>
    <submittedName>
        <fullName evidence="2">Long-chain fatty acid--CoA ligase</fullName>
    </submittedName>
</protein>
<reference evidence="2" key="1">
    <citation type="journal article" date="2020" name="mSystems">
        <title>Genome- and Community-Level Interaction Insights into Carbon Utilization and Element Cycling Functions of Hydrothermarchaeota in Hydrothermal Sediment.</title>
        <authorList>
            <person name="Zhou Z."/>
            <person name="Liu Y."/>
            <person name="Xu W."/>
            <person name="Pan J."/>
            <person name="Luo Z.H."/>
            <person name="Li M."/>
        </authorList>
    </citation>
    <scope>NUCLEOTIDE SEQUENCE [LARGE SCALE GENOMIC DNA]</scope>
    <source>
        <strain evidence="2">HyVt-505</strain>
    </source>
</reference>
<dbReference type="SUPFAM" id="SSF56801">
    <property type="entry name" value="Acetyl-CoA synthetase-like"/>
    <property type="match status" value="1"/>
</dbReference>
<proteinExistence type="predicted"/>
<comment type="caution">
    <text evidence="2">The sequence shown here is derived from an EMBL/GenBank/DDBJ whole genome shotgun (WGS) entry which is preliminary data.</text>
</comment>
<dbReference type="Pfam" id="PF00501">
    <property type="entry name" value="AMP-binding"/>
    <property type="match status" value="1"/>
</dbReference>
<dbReference type="Gene3D" id="3.40.50.12780">
    <property type="entry name" value="N-terminal domain of ligase-like"/>
    <property type="match status" value="1"/>
</dbReference>
<dbReference type="InterPro" id="IPR042099">
    <property type="entry name" value="ANL_N_sf"/>
</dbReference>